<dbReference type="AlphaFoldDB" id="A0A8H3FMP7"/>
<comment type="subcellular location">
    <subcellularLocation>
        <location evidence="1">Nucleus</location>
    </subcellularLocation>
</comment>
<proteinExistence type="predicted"/>
<dbReference type="GO" id="GO:0003700">
    <property type="term" value="F:DNA-binding transcription factor activity"/>
    <property type="evidence" value="ECO:0007669"/>
    <property type="project" value="TreeGrafter"/>
</dbReference>
<dbReference type="EMBL" id="CAJPDS010000036">
    <property type="protein sequence ID" value="CAF9924658.1"/>
    <property type="molecule type" value="Genomic_DNA"/>
</dbReference>
<dbReference type="Proteomes" id="UP000664521">
    <property type="component" value="Unassembled WGS sequence"/>
</dbReference>
<dbReference type="Pfam" id="PF11951">
    <property type="entry name" value="Fungal_trans_2"/>
    <property type="match status" value="1"/>
</dbReference>
<dbReference type="PANTHER" id="PTHR37534:SF49">
    <property type="entry name" value="LYSINE BIOSYNTHESIS REGULATORY PROTEIN LYS14"/>
    <property type="match status" value="1"/>
</dbReference>
<dbReference type="InterPro" id="IPR021858">
    <property type="entry name" value="Fun_TF"/>
</dbReference>
<evidence type="ECO:0000313" key="5">
    <source>
        <dbReference type="Proteomes" id="UP000664521"/>
    </source>
</evidence>
<feature type="region of interest" description="Disordered" evidence="3">
    <location>
        <begin position="97"/>
        <end position="125"/>
    </location>
</feature>
<keyword evidence="2" id="KW-0539">Nucleus</keyword>
<feature type="compositionally biased region" description="Basic and acidic residues" evidence="3">
    <location>
        <begin position="1"/>
        <end position="14"/>
    </location>
</feature>
<feature type="compositionally biased region" description="Low complexity" evidence="3">
    <location>
        <begin position="97"/>
        <end position="113"/>
    </location>
</feature>
<dbReference type="GO" id="GO:0005634">
    <property type="term" value="C:nucleus"/>
    <property type="evidence" value="ECO:0007669"/>
    <property type="project" value="UniProtKB-SubCell"/>
</dbReference>
<evidence type="ECO:0000256" key="1">
    <source>
        <dbReference type="ARBA" id="ARBA00004123"/>
    </source>
</evidence>
<dbReference type="GO" id="GO:0045944">
    <property type="term" value="P:positive regulation of transcription by RNA polymerase II"/>
    <property type="evidence" value="ECO:0007669"/>
    <property type="project" value="TreeGrafter"/>
</dbReference>
<reference evidence="4" key="1">
    <citation type="submission" date="2021-03" db="EMBL/GenBank/DDBJ databases">
        <authorList>
            <person name="Tagirdzhanova G."/>
        </authorList>
    </citation>
    <scope>NUCLEOTIDE SEQUENCE</scope>
</reference>
<sequence length="570" mass="63887">MLKSDEDRERKAEHQMPGTYHVVANPSSFAGLEEYQDNNSGSKLHSKSRTTRIHRRRSSSANEPSSTTGQDVYEDPETLILGTFEDNARRPPILGLLTTNLSKSPTSSLTSQSPGAGFAQSAHSISRSTETSPVLGSAVQSRADQDIVSFYQQFVRVQLDQVHRDSLGTSSQSGALTFPEVLDKHVDSFPPLYHALMAFSALSMAYSQGLQDLNALQHYSKALPYLHSSLRSSQDLSSDGALLTHFVLLLYEIAAAEPRGSNLWSQHLSQLLRILTLRHDLYGMESYSFVVWWVFSIDTHSVLTGSGSGDFVMTMLANNRMSSLSMECQASNLSFSDSSSDHPGPCVLEFHRRILVLAARMGLLARELRQKVAQGYGRQTQATLADITQRRQRVEQLRDRLRRTWKSHAANFDAMGYSNKTVPIHSRGILEHTYALYHACIIYSHTSMWPHQRLDSGPQNMQELSQSVTRILQLGLEITSHGFIERKFMVFPLFMAGIATINPSDHQQVIRLLIAFENKSIGKVMVATRQILEIVYEKQREVMMLGGNPLMVDWIDTVAERGLQMIDARL</sequence>
<organism evidence="4 5">
    <name type="scientific">Heterodermia speciosa</name>
    <dbReference type="NCBI Taxonomy" id="116794"/>
    <lineage>
        <taxon>Eukaryota</taxon>
        <taxon>Fungi</taxon>
        <taxon>Dikarya</taxon>
        <taxon>Ascomycota</taxon>
        <taxon>Pezizomycotina</taxon>
        <taxon>Lecanoromycetes</taxon>
        <taxon>OSLEUM clade</taxon>
        <taxon>Lecanoromycetidae</taxon>
        <taxon>Caliciales</taxon>
        <taxon>Physciaceae</taxon>
        <taxon>Heterodermia</taxon>
    </lineage>
</organism>
<evidence type="ECO:0000313" key="4">
    <source>
        <dbReference type="EMBL" id="CAF9924658.1"/>
    </source>
</evidence>
<dbReference type="PANTHER" id="PTHR37534">
    <property type="entry name" value="TRANSCRIPTIONAL ACTIVATOR PROTEIN UGA3"/>
    <property type="match status" value="1"/>
</dbReference>
<protein>
    <submittedName>
        <fullName evidence="4">Uncharacterized protein</fullName>
    </submittedName>
</protein>
<feature type="compositionally biased region" description="Basic residues" evidence="3">
    <location>
        <begin position="44"/>
        <end position="58"/>
    </location>
</feature>
<comment type="caution">
    <text evidence="4">The sequence shown here is derived from an EMBL/GenBank/DDBJ whole genome shotgun (WGS) entry which is preliminary data.</text>
</comment>
<evidence type="ECO:0000256" key="2">
    <source>
        <dbReference type="ARBA" id="ARBA00023242"/>
    </source>
</evidence>
<feature type="compositionally biased region" description="Polar residues" evidence="3">
    <location>
        <begin position="61"/>
        <end position="70"/>
    </location>
</feature>
<accession>A0A8H3FMP7</accession>
<keyword evidence="5" id="KW-1185">Reference proteome</keyword>
<evidence type="ECO:0000256" key="3">
    <source>
        <dbReference type="SAM" id="MobiDB-lite"/>
    </source>
</evidence>
<feature type="region of interest" description="Disordered" evidence="3">
    <location>
        <begin position="1"/>
        <end position="76"/>
    </location>
</feature>
<name>A0A8H3FMP7_9LECA</name>
<dbReference type="GO" id="GO:0000976">
    <property type="term" value="F:transcription cis-regulatory region binding"/>
    <property type="evidence" value="ECO:0007669"/>
    <property type="project" value="TreeGrafter"/>
</dbReference>
<dbReference type="OrthoDB" id="3598904at2759"/>
<gene>
    <name evidence="4" type="ORF">HETSPECPRED_005644</name>
</gene>